<comment type="caution">
    <text evidence="4">The sequence shown here is derived from an EMBL/GenBank/DDBJ whole genome shotgun (WGS) entry which is preliminary data.</text>
</comment>
<dbReference type="Proteomes" id="UP000663828">
    <property type="component" value="Unassembled WGS sequence"/>
</dbReference>
<evidence type="ECO:0000313" key="5">
    <source>
        <dbReference type="Proteomes" id="UP000663828"/>
    </source>
</evidence>
<name>A0A815Q760_ADIRI</name>
<proteinExistence type="predicted"/>
<reference evidence="4" key="1">
    <citation type="submission" date="2021-02" db="EMBL/GenBank/DDBJ databases">
        <authorList>
            <person name="Nowell W R."/>
        </authorList>
    </citation>
    <scope>NUCLEOTIDE SEQUENCE</scope>
</reference>
<dbReference type="Gene3D" id="3.50.4.10">
    <property type="entry name" value="Hepatocyte Growth Factor"/>
    <property type="match status" value="1"/>
</dbReference>
<dbReference type="EMBL" id="CAJNOR010003906">
    <property type="protein sequence ID" value="CAF1458481.1"/>
    <property type="molecule type" value="Genomic_DNA"/>
</dbReference>
<keyword evidence="1" id="KW-0732">Signal</keyword>
<organism evidence="4 5">
    <name type="scientific">Adineta ricciae</name>
    <name type="common">Rotifer</name>
    <dbReference type="NCBI Taxonomy" id="249248"/>
    <lineage>
        <taxon>Eukaryota</taxon>
        <taxon>Metazoa</taxon>
        <taxon>Spiralia</taxon>
        <taxon>Gnathifera</taxon>
        <taxon>Rotifera</taxon>
        <taxon>Eurotatoria</taxon>
        <taxon>Bdelloidea</taxon>
        <taxon>Adinetida</taxon>
        <taxon>Adinetidae</taxon>
        <taxon>Adineta</taxon>
    </lineage>
</organism>
<evidence type="ECO:0000313" key="3">
    <source>
        <dbReference type="EMBL" id="CAF1333792.1"/>
    </source>
</evidence>
<dbReference type="PROSITE" id="PS50948">
    <property type="entry name" value="PAN"/>
    <property type="match status" value="1"/>
</dbReference>
<evidence type="ECO:0000259" key="2">
    <source>
        <dbReference type="PROSITE" id="PS50948"/>
    </source>
</evidence>
<gene>
    <name evidence="3" type="ORF">EDS130_LOCUS32342</name>
    <name evidence="4" type="ORF">XAT740_LOCUS37297</name>
</gene>
<sequence>MSRRESSAPIRSFIILSFIIIYSHCVNNPVVGNGKVFVNFHYQSYSNTSFLGQMSVRSNLFCITACIQNPNCRTSTFDTANRNCLLYTEFTALGQLIPNNGMVTFQSRNPRNCFNWATEYDTDHPWGDLDNMNGINKTQCFRWCEMTVNCVGAAIRLASGSNSTGHCYIKENIQFYYLVPVANLVTWYCS</sequence>
<dbReference type="EMBL" id="CAJNOJ010000247">
    <property type="protein sequence ID" value="CAF1333792.1"/>
    <property type="molecule type" value="Genomic_DNA"/>
</dbReference>
<accession>A0A815Q760</accession>
<dbReference type="Pfam" id="PF00024">
    <property type="entry name" value="PAN_1"/>
    <property type="match status" value="1"/>
</dbReference>
<feature type="signal peptide" evidence="1">
    <location>
        <begin position="1"/>
        <end position="25"/>
    </location>
</feature>
<protein>
    <recommendedName>
        <fullName evidence="2">Apple domain-containing protein</fullName>
    </recommendedName>
</protein>
<dbReference type="SUPFAM" id="SSF57414">
    <property type="entry name" value="Hairpin loop containing domain-like"/>
    <property type="match status" value="1"/>
</dbReference>
<feature type="chain" id="PRO_5035608095" description="Apple domain-containing protein" evidence="1">
    <location>
        <begin position="26"/>
        <end position="190"/>
    </location>
</feature>
<dbReference type="AlphaFoldDB" id="A0A815Q760"/>
<dbReference type="Proteomes" id="UP000663852">
    <property type="component" value="Unassembled WGS sequence"/>
</dbReference>
<evidence type="ECO:0000256" key="1">
    <source>
        <dbReference type="SAM" id="SignalP"/>
    </source>
</evidence>
<feature type="domain" description="Apple" evidence="2">
    <location>
        <begin position="25"/>
        <end position="109"/>
    </location>
</feature>
<dbReference type="InterPro" id="IPR003609">
    <property type="entry name" value="Pan_app"/>
</dbReference>
<evidence type="ECO:0000313" key="4">
    <source>
        <dbReference type="EMBL" id="CAF1458481.1"/>
    </source>
</evidence>
<keyword evidence="5" id="KW-1185">Reference proteome</keyword>